<organism evidence="2">
    <name type="scientific">uncultured Friedmanniella sp</name>
    <dbReference type="NCBI Taxonomy" id="335381"/>
    <lineage>
        <taxon>Bacteria</taxon>
        <taxon>Bacillati</taxon>
        <taxon>Actinomycetota</taxon>
        <taxon>Actinomycetes</taxon>
        <taxon>Propionibacteriales</taxon>
        <taxon>Nocardioidaceae</taxon>
        <taxon>Friedmanniella</taxon>
        <taxon>environmental samples</taxon>
    </lineage>
</organism>
<evidence type="ECO:0000256" key="1">
    <source>
        <dbReference type="SAM" id="Phobius"/>
    </source>
</evidence>
<gene>
    <name evidence="2" type="ORF">AVDCRST_MAG48-2236</name>
</gene>
<proteinExistence type="predicted"/>
<feature type="transmembrane region" description="Helical" evidence="1">
    <location>
        <begin position="35"/>
        <end position="54"/>
    </location>
</feature>
<dbReference type="EMBL" id="CADCTS010000318">
    <property type="protein sequence ID" value="CAA9313688.1"/>
    <property type="molecule type" value="Genomic_DNA"/>
</dbReference>
<keyword evidence="1" id="KW-1133">Transmembrane helix</keyword>
<sequence length="66" mass="6612">MAAPARSSALLGTLLALVVVAVGVAGVVAGERDDSPGLQALGALLVLGAVTLRVRSARRRRRPPAA</sequence>
<name>A0A6J4KTE6_9ACTN</name>
<evidence type="ECO:0000313" key="2">
    <source>
        <dbReference type="EMBL" id="CAA9313688.1"/>
    </source>
</evidence>
<accession>A0A6J4KTE6</accession>
<dbReference type="AlphaFoldDB" id="A0A6J4KTE6"/>
<keyword evidence="1" id="KW-0472">Membrane</keyword>
<keyword evidence="1" id="KW-0812">Transmembrane</keyword>
<protein>
    <submittedName>
        <fullName evidence="2">Uncharacterized protein</fullName>
    </submittedName>
</protein>
<reference evidence="2" key="1">
    <citation type="submission" date="2020-02" db="EMBL/GenBank/DDBJ databases">
        <authorList>
            <person name="Meier V. D."/>
        </authorList>
    </citation>
    <scope>NUCLEOTIDE SEQUENCE</scope>
    <source>
        <strain evidence="2">AVDCRST_MAG48</strain>
    </source>
</reference>